<accession>A0A427TPQ4</accession>
<gene>
    <name evidence="1" type="ORF">EIY87_00360</name>
</gene>
<evidence type="ECO:0008006" key="3">
    <source>
        <dbReference type="Google" id="ProtNLM"/>
    </source>
</evidence>
<dbReference type="OrthoDB" id="9852107at2"/>
<comment type="caution">
    <text evidence="1">The sequence shown here is derived from an EMBL/GenBank/DDBJ whole genome shotgun (WGS) entry which is preliminary data.</text>
</comment>
<keyword evidence="2" id="KW-1185">Reference proteome</keyword>
<evidence type="ECO:0000313" key="1">
    <source>
        <dbReference type="EMBL" id="RSD26349.1"/>
    </source>
</evidence>
<organism evidence="1 2">
    <name type="scientific">Amycolatopsis eburnea</name>
    <dbReference type="NCBI Taxonomy" id="2267691"/>
    <lineage>
        <taxon>Bacteria</taxon>
        <taxon>Bacillati</taxon>
        <taxon>Actinomycetota</taxon>
        <taxon>Actinomycetes</taxon>
        <taxon>Pseudonocardiales</taxon>
        <taxon>Pseudonocardiaceae</taxon>
        <taxon>Amycolatopsis</taxon>
    </lineage>
</organism>
<protein>
    <recommendedName>
        <fullName evidence="3">DUF3168 domain-containing protein</fullName>
    </recommendedName>
</protein>
<dbReference type="AlphaFoldDB" id="A0A427TPQ4"/>
<proteinExistence type="predicted"/>
<sequence>MAGTAAVTAKKALVDALAAQTGPGLPLEKIQVAYGNPGKYMQRECIFFGRVRIDQTLSTFASPSVGGGRQPRTEIATLSVYVAVRKIKSDVYAAELRAAELGTVLEELLAGDPTGGGQVLVQTVESGDIESSFDDEGADAVLTYSVTVRSELV</sequence>
<dbReference type="EMBL" id="RSEC01000006">
    <property type="protein sequence ID" value="RSD26349.1"/>
    <property type="molecule type" value="Genomic_DNA"/>
</dbReference>
<dbReference type="RefSeq" id="WP_125305606.1">
    <property type="nucleotide sequence ID" value="NZ_RSEC01000006.1"/>
</dbReference>
<name>A0A427TPQ4_9PSEU</name>
<reference evidence="1 2" key="1">
    <citation type="submission" date="2018-12" db="EMBL/GenBank/DDBJ databases">
        <title>Amycolatopsis eburnea sp. nov. actinomycete associate with arbuscular mycorrhiza fungal spore.</title>
        <authorList>
            <person name="Lumyong S."/>
            <person name="Chaiya L."/>
        </authorList>
    </citation>
    <scope>NUCLEOTIDE SEQUENCE [LARGE SCALE GENOMIC DNA]</scope>
    <source>
        <strain evidence="1 2">GLM-1</strain>
    </source>
</reference>
<evidence type="ECO:0000313" key="2">
    <source>
        <dbReference type="Proteomes" id="UP000267081"/>
    </source>
</evidence>
<dbReference type="Proteomes" id="UP000267081">
    <property type="component" value="Unassembled WGS sequence"/>
</dbReference>